<dbReference type="InterPro" id="IPR052578">
    <property type="entry name" value="PI_Transfer_CRAL-TRIO"/>
</dbReference>
<dbReference type="InterPro" id="IPR036865">
    <property type="entry name" value="CRAL-TRIO_dom_sf"/>
</dbReference>
<dbReference type="InterPro" id="IPR001251">
    <property type="entry name" value="CRAL-TRIO_dom"/>
</dbReference>
<dbReference type="CDD" id="cd00170">
    <property type="entry name" value="SEC14"/>
    <property type="match status" value="1"/>
</dbReference>
<reference evidence="2" key="1">
    <citation type="submission" date="2020-10" db="EMBL/GenBank/DDBJ databases">
        <authorList>
            <person name="Han B."/>
            <person name="Lu T."/>
            <person name="Zhao Q."/>
            <person name="Huang X."/>
            <person name="Zhao Y."/>
        </authorList>
    </citation>
    <scope>NUCLEOTIDE SEQUENCE</scope>
</reference>
<dbReference type="Pfam" id="PF00650">
    <property type="entry name" value="CRAL_TRIO"/>
    <property type="match status" value="1"/>
</dbReference>
<dbReference type="OrthoDB" id="75724at2759"/>
<dbReference type="GO" id="GO:0008526">
    <property type="term" value="F:phosphatidylinositol transfer activity"/>
    <property type="evidence" value="ECO:0007669"/>
    <property type="project" value="TreeGrafter"/>
</dbReference>
<dbReference type="PANTHER" id="PTHR45824">
    <property type="entry name" value="GH16843P"/>
    <property type="match status" value="1"/>
</dbReference>
<accession>A0A811MLM0</accession>
<gene>
    <name evidence="2" type="ORF">NCGR_LOCUS4170</name>
</gene>
<dbReference type="InterPro" id="IPR036273">
    <property type="entry name" value="CRAL/TRIO_N_dom_sf"/>
</dbReference>
<proteinExistence type="predicted"/>
<comment type="caution">
    <text evidence="2">The sequence shown here is derived from an EMBL/GenBank/DDBJ whole genome shotgun (WGS) entry which is preliminary data.</text>
</comment>
<dbReference type="FunFam" id="3.40.525.10:FF:000008">
    <property type="entry name" value="Phosphatidylinositol transfer protein 3"/>
    <property type="match status" value="1"/>
</dbReference>
<evidence type="ECO:0000313" key="2">
    <source>
        <dbReference type="EMBL" id="CAD6206465.1"/>
    </source>
</evidence>
<dbReference type="AlphaFoldDB" id="A0A811MLM0"/>
<dbReference type="SUPFAM" id="SSF46938">
    <property type="entry name" value="CRAL/TRIO N-terminal domain"/>
    <property type="match status" value="1"/>
</dbReference>
<dbReference type="SMART" id="SM01100">
    <property type="entry name" value="CRAL_TRIO_N"/>
    <property type="match status" value="1"/>
</dbReference>
<keyword evidence="3" id="KW-1185">Reference proteome</keyword>
<organism evidence="2 3">
    <name type="scientific">Miscanthus lutarioriparius</name>
    <dbReference type="NCBI Taxonomy" id="422564"/>
    <lineage>
        <taxon>Eukaryota</taxon>
        <taxon>Viridiplantae</taxon>
        <taxon>Streptophyta</taxon>
        <taxon>Embryophyta</taxon>
        <taxon>Tracheophyta</taxon>
        <taxon>Spermatophyta</taxon>
        <taxon>Magnoliopsida</taxon>
        <taxon>Liliopsida</taxon>
        <taxon>Poales</taxon>
        <taxon>Poaceae</taxon>
        <taxon>PACMAD clade</taxon>
        <taxon>Panicoideae</taxon>
        <taxon>Andropogonodae</taxon>
        <taxon>Andropogoneae</taxon>
        <taxon>Saccharinae</taxon>
        <taxon>Miscanthus</taxon>
    </lineage>
</organism>
<protein>
    <recommendedName>
        <fullName evidence="1">CRAL-TRIO domain-containing protein</fullName>
    </recommendedName>
</protein>
<dbReference type="SMART" id="SM00516">
    <property type="entry name" value="SEC14"/>
    <property type="match status" value="1"/>
</dbReference>
<dbReference type="InterPro" id="IPR011074">
    <property type="entry name" value="CRAL/TRIO_N_dom"/>
</dbReference>
<dbReference type="SUPFAM" id="SSF52087">
    <property type="entry name" value="CRAL/TRIO domain"/>
    <property type="match status" value="1"/>
</dbReference>
<sequence>MRNSLRNLSIIQSGRDMFRRKHGPDFNSKDAEQREAKISELKAALGTLSARGEKYCTEACLKRYLEARNWNVAKARKMLEESLKWRAAYRPEDIRWPDVSVEAETGKMYRASFQDREGRTVVNTSSHEGQIRFLVYTLENAIFSLPEGQEKMVWLIDFTGWTVAHASPIKTSRETANILQNHFPERLAIGFLFNPPKVFEAFYKVIKIFLDPKSIEKVNFVYQKDEESMKVMYKYIDPEVLPVEFGGKNNVVYNHEEYSELMIQDDIKTANFWAVDAKTDHANPAINGTLVPEVAPQPSLLAAKAS</sequence>
<dbReference type="PROSITE" id="PS50191">
    <property type="entry name" value="CRAL_TRIO"/>
    <property type="match status" value="1"/>
</dbReference>
<feature type="domain" description="CRAL-TRIO" evidence="1">
    <location>
        <begin position="108"/>
        <end position="253"/>
    </location>
</feature>
<evidence type="ECO:0000259" key="1">
    <source>
        <dbReference type="PROSITE" id="PS50191"/>
    </source>
</evidence>
<dbReference type="Proteomes" id="UP000604825">
    <property type="component" value="Unassembled WGS sequence"/>
</dbReference>
<dbReference type="Gene3D" id="3.40.525.10">
    <property type="entry name" value="CRAL-TRIO lipid binding domain"/>
    <property type="match status" value="1"/>
</dbReference>
<dbReference type="EMBL" id="CAJGYO010000001">
    <property type="protein sequence ID" value="CAD6206465.1"/>
    <property type="molecule type" value="Genomic_DNA"/>
</dbReference>
<name>A0A811MLM0_9POAL</name>
<dbReference type="PANTHER" id="PTHR45824:SF22">
    <property type="entry name" value="SEC14P-LIKE PHOSPHATIDYLINOSITOL TRANSFER FAMILY PROTEIN"/>
    <property type="match status" value="1"/>
</dbReference>
<dbReference type="Pfam" id="PF03765">
    <property type="entry name" value="CRAL_TRIO_N"/>
    <property type="match status" value="1"/>
</dbReference>
<evidence type="ECO:0000313" key="3">
    <source>
        <dbReference type="Proteomes" id="UP000604825"/>
    </source>
</evidence>